<sequence>MWTVVKQLEDPEERCHRLMAAYDGAIEQLEAARPVPYWDGYCGLVKVQDEDLVRPESQQQHTAHPPHAQQQQQQQQPAPRQARPPQHRRRPSGAPSVASSGTRTPPGGASPKAASSASSPMKPGPGLGAADAGQAAELAAQQLQLGRLREAAALLHTALRRCPLTDVQLARRICDLLLEAEQEQQTTPTHSREPSDAAADVEADAAGWGAGGLGPAGSAGPGGDAAGLLRQAVGALAAGEARQAEAALLQALAACPPEQRALRRRVELYLLLVQCKRQG</sequence>
<name>A0AAD5GYM6_9CHLO</name>
<organism evidence="2 3">
    <name type="scientific">Chlorella ohadii</name>
    <dbReference type="NCBI Taxonomy" id="2649997"/>
    <lineage>
        <taxon>Eukaryota</taxon>
        <taxon>Viridiplantae</taxon>
        <taxon>Chlorophyta</taxon>
        <taxon>core chlorophytes</taxon>
        <taxon>Trebouxiophyceae</taxon>
        <taxon>Chlorellales</taxon>
        <taxon>Chlorellaceae</taxon>
        <taxon>Chlorella clade</taxon>
        <taxon>Chlorella</taxon>
    </lineage>
</organism>
<dbReference type="Proteomes" id="UP001205105">
    <property type="component" value="Unassembled WGS sequence"/>
</dbReference>
<evidence type="ECO:0000256" key="1">
    <source>
        <dbReference type="SAM" id="MobiDB-lite"/>
    </source>
</evidence>
<feature type="region of interest" description="Disordered" evidence="1">
    <location>
        <begin position="53"/>
        <end position="133"/>
    </location>
</feature>
<evidence type="ECO:0000313" key="2">
    <source>
        <dbReference type="EMBL" id="KAI7837319.1"/>
    </source>
</evidence>
<reference evidence="2" key="1">
    <citation type="submission" date="2020-11" db="EMBL/GenBank/DDBJ databases">
        <title>Chlorella ohadii genome sequencing and assembly.</title>
        <authorList>
            <person name="Murik O."/>
            <person name="Treves H."/>
            <person name="Kedem I."/>
            <person name="Shotland Y."/>
            <person name="Kaplan A."/>
        </authorList>
    </citation>
    <scope>NUCLEOTIDE SEQUENCE</scope>
    <source>
        <strain evidence="2">1</strain>
    </source>
</reference>
<evidence type="ECO:0000313" key="3">
    <source>
        <dbReference type="Proteomes" id="UP001205105"/>
    </source>
</evidence>
<gene>
    <name evidence="2" type="ORF">COHA_008834</name>
</gene>
<feature type="compositionally biased region" description="Low complexity" evidence="1">
    <location>
        <begin position="58"/>
        <end position="84"/>
    </location>
</feature>
<accession>A0AAD5GYM6</accession>
<feature type="compositionally biased region" description="Low complexity" evidence="1">
    <location>
        <begin position="105"/>
        <end position="121"/>
    </location>
</feature>
<proteinExistence type="predicted"/>
<keyword evidence="3" id="KW-1185">Reference proteome</keyword>
<protein>
    <submittedName>
        <fullName evidence="2">Uncharacterized protein</fullName>
    </submittedName>
</protein>
<dbReference type="AlphaFoldDB" id="A0AAD5GYM6"/>
<dbReference type="EMBL" id="JADXDR010000156">
    <property type="protein sequence ID" value="KAI7837319.1"/>
    <property type="molecule type" value="Genomic_DNA"/>
</dbReference>
<comment type="caution">
    <text evidence="2">The sequence shown here is derived from an EMBL/GenBank/DDBJ whole genome shotgun (WGS) entry which is preliminary data.</text>
</comment>